<gene>
    <name evidence="1" type="ORF">E0Z10_g1228</name>
</gene>
<dbReference type="Proteomes" id="UP000297716">
    <property type="component" value="Unassembled WGS sequence"/>
</dbReference>
<organism evidence="1 2">
    <name type="scientific">Xylaria hypoxylon</name>
    <dbReference type="NCBI Taxonomy" id="37992"/>
    <lineage>
        <taxon>Eukaryota</taxon>
        <taxon>Fungi</taxon>
        <taxon>Dikarya</taxon>
        <taxon>Ascomycota</taxon>
        <taxon>Pezizomycotina</taxon>
        <taxon>Sordariomycetes</taxon>
        <taxon>Xylariomycetidae</taxon>
        <taxon>Xylariales</taxon>
        <taxon>Xylariaceae</taxon>
        <taxon>Xylaria</taxon>
    </lineage>
</organism>
<proteinExistence type="predicted"/>
<name>A0A4Z0YU89_9PEZI</name>
<protein>
    <submittedName>
        <fullName evidence="1">Uncharacterized protein</fullName>
    </submittedName>
</protein>
<dbReference type="OrthoDB" id="5428040at2759"/>
<evidence type="ECO:0000313" key="1">
    <source>
        <dbReference type="EMBL" id="TGJ87537.1"/>
    </source>
</evidence>
<keyword evidence="2" id="KW-1185">Reference proteome</keyword>
<dbReference type="EMBL" id="SKBN01000012">
    <property type="protein sequence ID" value="TGJ87537.1"/>
    <property type="molecule type" value="Genomic_DNA"/>
</dbReference>
<accession>A0A4Z0YU89</accession>
<evidence type="ECO:0000313" key="2">
    <source>
        <dbReference type="Proteomes" id="UP000297716"/>
    </source>
</evidence>
<reference evidence="1 2" key="1">
    <citation type="submission" date="2019-03" db="EMBL/GenBank/DDBJ databases">
        <title>Draft genome sequence of Xylaria hypoxylon DSM 108379, a ubiquitous saprotrophic-parasitic fungi on hardwood.</title>
        <authorList>
            <person name="Buettner E."/>
            <person name="Leonhardt S."/>
            <person name="Gebauer A.M."/>
            <person name="Liers C."/>
            <person name="Hofrichter M."/>
            <person name="Kellner H."/>
        </authorList>
    </citation>
    <scope>NUCLEOTIDE SEQUENCE [LARGE SCALE GENOMIC DNA]</scope>
    <source>
        <strain evidence="1 2">DSM 108379</strain>
    </source>
</reference>
<dbReference type="AlphaFoldDB" id="A0A4Z0YU89"/>
<comment type="caution">
    <text evidence="1">The sequence shown here is derived from an EMBL/GenBank/DDBJ whole genome shotgun (WGS) entry which is preliminary data.</text>
</comment>
<sequence>MRLIAVKPEVLLLFILALTTFALQFSSTILISDFGMMRLMQDADRTTFNVALSPKAADDVGSFLTFAPNLHVTLGEPVLYGEWLSYELEPGEFLNTTFCSSTLNATVSSLSMTGELNQTEPDLSWNATTRSYKVSSLQTLFGANDVHKTPSQREILSITGNIQDPVNPNDLDVNSTSAVGALNASSESFGNGAAAGVWENSVDGSSVGMCDHCHIVGLGISDDIAALFQHIVNTTGRAAVAVDTYLAMLSRSWFYSLLQKFDVPGTVTTAFATTRSSRSSLWFSQLIYKDTLPLLENSRKMKDEDVAEKLDLELEDFLVKIDRLALDDRVSVVKV</sequence>